<keyword evidence="1" id="KW-0472">Membrane</keyword>
<gene>
    <name evidence="2" type="ORF">SAMN04488690_0931</name>
</gene>
<keyword evidence="1" id="KW-0812">Transmembrane</keyword>
<feature type="transmembrane region" description="Helical" evidence="1">
    <location>
        <begin position="21"/>
        <end position="42"/>
    </location>
</feature>
<evidence type="ECO:0008006" key="4">
    <source>
        <dbReference type="Google" id="ProtNLM"/>
    </source>
</evidence>
<organism evidence="2 3">
    <name type="scientific">Stenotrophomonas indicatrix</name>
    <dbReference type="NCBI Taxonomy" id="2045451"/>
    <lineage>
        <taxon>Bacteria</taxon>
        <taxon>Pseudomonadati</taxon>
        <taxon>Pseudomonadota</taxon>
        <taxon>Gammaproteobacteria</taxon>
        <taxon>Lysobacterales</taxon>
        <taxon>Lysobacteraceae</taxon>
        <taxon>Stenotrophomonas</taxon>
    </lineage>
</organism>
<evidence type="ECO:0000313" key="3">
    <source>
        <dbReference type="Proteomes" id="UP000191133"/>
    </source>
</evidence>
<dbReference type="RefSeq" id="WP_080148705.1">
    <property type="nucleotide sequence ID" value="NZ_FWEU01000001.1"/>
</dbReference>
<dbReference type="EMBL" id="FWEU01000001">
    <property type="protein sequence ID" value="SLM23243.1"/>
    <property type="molecule type" value="Genomic_DNA"/>
</dbReference>
<dbReference type="Proteomes" id="UP000191133">
    <property type="component" value="Unassembled WGS sequence"/>
</dbReference>
<sequence length="731" mass="79380">MPHSLARPQRWRRHGRKLLPYLLGLYLLYLLAGNVFLNTPLFDQVTNRKPHKFVMTTGPAITLLPGHVIAWNVQMRGHVNHTVYVLRADRASARLALLPLFQREVRVPSLHATGVAAEIARVEEAIPSPPRGDRGWTLRFDAIHSETIRSVRVGKLLIVGQGSGTVGFVKQLRGGPSELLDSEVAFADADVSLDGTQLLGDMQLKTQFSYPRHYRDQAPGLAKLGLLHAVLEVQARSQGLRLDTDTQRPSIASAAVPGQLQAAITLDQGALQPGSHAVWRVPLQMGAGAPDRGTLAVQLDTARDIRLQARLPQREGTGAALDADLTITGRHIPFAEPSEMLGRTSGTVKGEWTFTSLNWIPALFVQKPWFQLQGGGVLRADLRLQNGELAAGSSVDIPAARAVAEVAGVHMQGTASAHGQLQAGTPTHAVLAVKLPTFNARAGGAKGATLFDGRDLALTLTGDGRLRELRKGVRAQLRFDDASIPDLTAYNRYLGNGQVRLLGGAGQVSGDVELDTQGRVGNGSVRLRSQRARLQVAGLGLQGDARVDGRLRRGDFSQRRFDLGGSVIELRNVQVGEQQRSQPWWGRVTIARGDIDAQSPFQVDARADLAMRDAGPLLALFAERSDYPRWALSLLDSGQVDAHTRLRWRAGHLVLDGLQAENERLSLRARLDLLDQRKRGDLYLRWGLLGAGIELDGQRRQWHLAGAREWFDGRPALLPGAAAAGDGGTAD</sequence>
<dbReference type="AlphaFoldDB" id="A0A1W1GV63"/>
<reference evidence="3" key="1">
    <citation type="submission" date="2016-10" db="EMBL/GenBank/DDBJ databases">
        <authorList>
            <person name="Varghese N."/>
        </authorList>
    </citation>
    <scope>NUCLEOTIDE SEQUENCE [LARGE SCALE GENOMIC DNA]</scope>
    <source>
        <strain evidence="3">92MFCol6.1</strain>
    </source>
</reference>
<keyword evidence="1" id="KW-1133">Transmembrane helix</keyword>
<protein>
    <recommendedName>
        <fullName evidence="4">Autotransporter secretion inner membrane protein TamB</fullName>
    </recommendedName>
</protein>
<accession>A0A1W1GV63</accession>
<evidence type="ECO:0000256" key="1">
    <source>
        <dbReference type="SAM" id="Phobius"/>
    </source>
</evidence>
<name>A0A1W1GV63_9GAMM</name>
<proteinExistence type="predicted"/>
<evidence type="ECO:0000313" key="2">
    <source>
        <dbReference type="EMBL" id="SLM23243.1"/>
    </source>
</evidence>